<reference evidence="3 4" key="1">
    <citation type="journal article" date="2016" name="Appl. Environ. Microbiol.">
        <title>Function and Phylogeny of Bacterial Butyryl Coenzyme A:Acetate Transferases and Their Diversity in the Proximal Colon of Swine.</title>
        <authorList>
            <person name="Trachsel J."/>
            <person name="Bayles D.O."/>
            <person name="Looft T."/>
            <person name="Levine U.Y."/>
            <person name="Allen H.K."/>
        </authorList>
    </citation>
    <scope>NUCLEOTIDE SEQUENCE [LARGE SCALE GENOMIC DNA]</scope>
    <source>
        <strain evidence="3 4">68-3-10</strain>
    </source>
</reference>
<dbReference type="Proteomes" id="UP000187404">
    <property type="component" value="Unassembled WGS sequence"/>
</dbReference>
<keyword evidence="1" id="KW-0472">Membrane</keyword>
<feature type="transmembrane region" description="Helical" evidence="1">
    <location>
        <begin position="61"/>
        <end position="82"/>
    </location>
</feature>
<keyword evidence="1" id="KW-1133">Transmembrane helix</keyword>
<sequence length="215" mass="24960">MEKIREALVLIYDEEINTIEKDSVNSPEHSFTEEFEEKIFSYVRFSERHYVPVSHFRIRKAAVIAVIAALVMTSAVVSIAIVKPSVIWNIQKKAVEWIIEFHRENTDSETGGFKIRKLEIPDGFTVKEESRHDSGYYVNYENHDGKFIALQQSVADDTKMYLNAESDERKTFKIDGHDAIAIRDEDTWVIVWDDGKYVYDLTGNVSYDELIRVIE</sequence>
<gene>
    <name evidence="3" type="ORF">BHK98_06520</name>
</gene>
<evidence type="ECO:0000313" key="3">
    <source>
        <dbReference type="EMBL" id="OLR55747.1"/>
    </source>
</evidence>
<proteinExistence type="predicted"/>
<evidence type="ECO:0000313" key="4">
    <source>
        <dbReference type="Proteomes" id="UP000187404"/>
    </source>
</evidence>
<accession>A0A1Q9JHZ7</accession>
<dbReference type="STRING" id="1261640.BHK98_06520"/>
<dbReference type="EMBL" id="MJIE01000001">
    <property type="protein sequence ID" value="OLR55747.1"/>
    <property type="molecule type" value="Genomic_DNA"/>
</dbReference>
<evidence type="ECO:0000256" key="1">
    <source>
        <dbReference type="SAM" id="Phobius"/>
    </source>
</evidence>
<dbReference type="OrthoDB" id="2083303at2"/>
<dbReference type="RefSeq" id="WP_075712739.1">
    <property type="nucleotide sequence ID" value="NZ_MJIE01000001.1"/>
</dbReference>
<feature type="domain" description="DUF4367" evidence="2">
    <location>
        <begin position="120"/>
        <end position="215"/>
    </location>
</feature>
<evidence type="ECO:0000259" key="2">
    <source>
        <dbReference type="Pfam" id="PF14285"/>
    </source>
</evidence>
<comment type="caution">
    <text evidence="3">The sequence shown here is derived from an EMBL/GenBank/DDBJ whole genome shotgun (WGS) entry which is preliminary data.</text>
</comment>
<keyword evidence="4" id="KW-1185">Reference proteome</keyword>
<protein>
    <recommendedName>
        <fullName evidence="2">DUF4367 domain-containing protein</fullName>
    </recommendedName>
</protein>
<dbReference type="InterPro" id="IPR025377">
    <property type="entry name" value="DUF4367"/>
</dbReference>
<dbReference type="AlphaFoldDB" id="A0A1Q9JHZ7"/>
<dbReference type="Pfam" id="PF14285">
    <property type="entry name" value="DUF4367"/>
    <property type="match status" value="1"/>
</dbReference>
<organism evidence="3 4">
    <name type="scientific">Hornefia porci</name>
    <dbReference type="NCBI Taxonomy" id="2652292"/>
    <lineage>
        <taxon>Bacteria</taxon>
        <taxon>Bacillati</taxon>
        <taxon>Bacillota</taxon>
        <taxon>Clostridia</taxon>
        <taxon>Peptostreptococcales</taxon>
        <taxon>Anaerovoracaceae</taxon>
        <taxon>Hornefia</taxon>
    </lineage>
</organism>
<keyword evidence="1" id="KW-0812">Transmembrane</keyword>
<name>A0A1Q9JHZ7_9FIRM</name>